<dbReference type="AlphaFoldDB" id="A0A0F9PAS7"/>
<proteinExistence type="predicted"/>
<comment type="caution">
    <text evidence="1">The sequence shown here is derived from an EMBL/GenBank/DDBJ whole genome shotgun (WGS) entry which is preliminary data.</text>
</comment>
<sequence length="54" mass="6830">MENENSRIILCYKMKYTIDDYEKDKMEGNRKRMAEFFYERFNERYIELFDAIID</sequence>
<evidence type="ECO:0000313" key="1">
    <source>
        <dbReference type="EMBL" id="KKM98085.1"/>
    </source>
</evidence>
<gene>
    <name evidence="1" type="ORF">LCGC14_1161600</name>
</gene>
<organism evidence="1">
    <name type="scientific">marine sediment metagenome</name>
    <dbReference type="NCBI Taxonomy" id="412755"/>
    <lineage>
        <taxon>unclassified sequences</taxon>
        <taxon>metagenomes</taxon>
        <taxon>ecological metagenomes</taxon>
    </lineage>
</organism>
<protein>
    <submittedName>
        <fullName evidence="1">Uncharacterized protein</fullName>
    </submittedName>
</protein>
<dbReference type="EMBL" id="LAZR01005669">
    <property type="protein sequence ID" value="KKM98085.1"/>
    <property type="molecule type" value="Genomic_DNA"/>
</dbReference>
<name>A0A0F9PAS7_9ZZZZ</name>
<reference evidence="1" key="1">
    <citation type="journal article" date="2015" name="Nature">
        <title>Complex archaea that bridge the gap between prokaryotes and eukaryotes.</title>
        <authorList>
            <person name="Spang A."/>
            <person name="Saw J.H."/>
            <person name="Jorgensen S.L."/>
            <person name="Zaremba-Niedzwiedzka K."/>
            <person name="Martijn J."/>
            <person name="Lind A.E."/>
            <person name="van Eijk R."/>
            <person name="Schleper C."/>
            <person name="Guy L."/>
            <person name="Ettema T.J."/>
        </authorList>
    </citation>
    <scope>NUCLEOTIDE SEQUENCE</scope>
</reference>
<accession>A0A0F9PAS7</accession>